<keyword evidence="3" id="KW-1185">Reference proteome</keyword>
<dbReference type="Proteomes" id="UP000000724">
    <property type="component" value="Contig Pc00c13"/>
</dbReference>
<dbReference type="AlphaFoldDB" id="B6H1V2"/>
<feature type="compositionally biased region" description="Basic and acidic residues" evidence="1">
    <location>
        <begin position="45"/>
        <end position="54"/>
    </location>
</feature>
<evidence type="ECO:0000313" key="3">
    <source>
        <dbReference type="Proteomes" id="UP000000724"/>
    </source>
</evidence>
<feature type="region of interest" description="Disordered" evidence="1">
    <location>
        <begin position="1"/>
        <end position="54"/>
    </location>
</feature>
<organism evidence="2 3">
    <name type="scientific">Penicillium rubens (strain ATCC 28089 / DSM 1075 / NRRL 1951 / Wisconsin 54-1255)</name>
    <name type="common">Penicillium chrysogenum</name>
    <dbReference type="NCBI Taxonomy" id="500485"/>
    <lineage>
        <taxon>Eukaryota</taxon>
        <taxon>Fungi</taxon>
        <taxon>Dikarya</taxon>
        <taxon>Ascomycota</taxon>
        <taxon>Pezizomycotina</taxon>
        <taxon>Eurotiomycetes</taxon>
        <taxon>Eurotiomycetidae</taxon>
        <taxon>Eurotiales</taxon>
        <taxon>Aspergillaceae</taxon>
        <taxon>Penicillium</taxon>
        <taxon>Penicillium chrysogenum species complex</taxon>
    </lineage>
</organism>
<evidence type="ECO:0000256" key="1">
    <source>
        <dbReference type="SAM" id="MobiDB-lite"/>
    </source>
</evidence>
<dbReference type="HOGENOM" id="CLU_1759417_0_0_1"/>
<proteinExistence type="predicted"/>
<protein>
    <submittedName>
        <fullName evidence="2">Uncharacterized protein</fullName>
    </submittedName>
</protein>
<dbReference type="EMBL" id="AM920428">
    <property type="protein sequence ID" value="CAP91384.1"/>
    <property type="molecule type" value="Genomic_DNA"/>
</dbReference>
<accession>B6H1V2</accession>
<sequence length="148" mass="16596">MPKAATLKTTPLMQKSPLKLKPPVGNLEMITQPLEPSKVPRKKEHPGQQRDFKNTRCKLRRWPRESPEERGFAWLSHLVSGYGQGTVSAKKGLARLGSPSWVPTGGYLSALELFWGWREIPPRFSVHQSGGCIIESGYCGVDGIWRTE</sequence>
<gene>
    <name evidence="2" type="ORF">Pc13g03150</name>
    <name evidence="2" type="ORF">PCH_Pc13g03150</name>
</gene>
<name>B6H1V2_PENRW</name>
<dbReference type="VEuPathDB" id="FungiDB:PCH_Pc13g03150"/>
<reference evidence="2 3" key="1">
    <citation type="journal article" date="2008" name="Nat. Biotechnol.">
        <title>Genome sequencing and analysis of the filamentous fungus Penicillium chrysogenum.</title>
        <authorList>
            <person name="van den Berg M.A."/>
            <person name="Albang R."/>
            <person name="Albermann K."/>
            <person name="Badger J.H."/>
            <person name="Daran J.-M."/>
            <person name="Driessen A.J.M."/>
            <person name="Garcia-Estrada C."/>
            <person name="Fedorova N.D."/>
            <person name="Harris D.M."/>
            <person name="Heijne W.H.M."/>
            <person name="Joardar V.S."/>
            <person name="Kiel J.A.K.W."/>
            <person name="Kovalchuk A."/>
            <person name="Martin J.F."/>
            <person name="Nierman W.C."/>
            <person name="Nijland J.G."/>
            <person name="Pronk J.T."/>
            <person name="Roubos J.A."/>
            <person name="van der Klei I.J."/>
            <person name="van Peij N.N.M.E."/>
            <person name="Veenhuis M."/>
            <person name="von Doehren H."/>
            <person name="Wagner C."/>
            <person name="Wortman J.R."/>
            <person name="Bovenberg R.A.L."/>
        </authorList>
    </citation>
    <scope>NUCLEOTIDE SEQUENCE [LARGE SCALE GENOMIC DNA]</scope>
    <source>
        <strain evidence="3">ATCC 28089 / DSM 1075 / NRRL 1951 / Wisconsin 54-1255</strain>
    </source>
</reference>
<evidence type="ECO:0000313" key="2">
    <source>
        <dbReference type="EMBL" id="CAP91384.1"/>
    </source>
</evidence>